<reference evidence="2" key="1">
    <citation type="submission" date="2021-02" db="EMBL/GenBank/DDBJ databases">
        <authorList>
            <person name="Nowell W R."/>
        </authorList>
    </citation>
    <scope>NUCLEOTIDE SEQUENCE</scope>
</reference>
<dbReference type="Proteomes" id="UP000663852">
    <property type="component" value="Unassembled WGS sequence"/>
</dbReference>
<organism evidence="2 3">
    <name type="scientific">Adineta ricciae</name>
    <name type="common">Rotifer</name>
    <dbReference type="NCBI Taxonomy" id="249248"/>
    <lineage>
        <taxon>Eukaryota</taxon>
        <taxon>Metazoa</taxon>
        <taxon>Spiralia</taxon>
        <taxon>Gnathifera</taxon>
        <taxon>Rotifera</taxon>
        <taxon>Eurotatoria</taxon>
        <taxon>Bdelloidea</taxon>
        <taxon>Adinetida</taxon>
        <taxon>Adinetidae</taxon>
        <taxon>Adineta</taxon>
    </lineage>
</organism>
<feature type="transmembrane region" description="Helical" evidence="1">
    <location>
        <begin position="69"/>
        <end position="93"/>
    </location>
</feature>
<keyword evidence="1" id="KW-0812">Transmembrane</keyword>
<name>A0A813ZJ33_ADIRI</name>
<comment type="caution">
    <text evidence="2">The sequence shown here is derived from an EMBL/GenBank/DDBJ whole genome shotgun (WGS) entry which is preliminary data.</text>
</comment>
<dbReference type="Gene3D" id="1.20.1070.10">
    <property type="entry name" value="Rhodopsin 7-helix transmembrane proteins"/>
    <property type="match status" value="1"/>
</dbReference>
<evidence type="ECO:0000256" key="1">
    <source>
        <dbReference type="SAM" id="Phobius"/>
    </source>
</evidence>
<sequence>MTATLTTMYTTTKIDPLVFPYDIFVSNDLVIGDNTTFKSLYEFTSYIDKGLNTTFIDVYMADVSTGHTAFLAVAMFTLSLVTVLGNAIVIYALRTNRHLRTLKEIKNRFLRKEADYELSANCIQQRKYS</sequence>
<dbReference type="EMBL" id="CAJNOJ010000033">
    <property type="protein sequence ID" value="CAF0900237.1"/>
    <property type="molecule type" value="Genomic_DNA"/>
</dbReference>
<dbReference type="AlphaFoldDB" id="A0A813ZJ33"/>
<proteinExistence type="predicted"/>
<keyword evidence="1" id="KW-0472">Membrane</keyword>
<keyword evidence="1" id="KW-1133">Transmembrane helix</keyword>
<gene>
    <name evidence="2" type="ORF">EDS130_LOCUS9743</name>
</gene>
<protein>
    <submittedName>
        <fullName evidence="2">Uncharacterized protein</fullName>
    </submittedName>
</protein>
<accession>A0A813ZJ33</accession>
<evidence type="ECO:0000313" key="3">
    <source>
        <dbReference type="Proteomes" id="UP000663852"/>
    </source>
</evidence>
<dbReference type="SUPFAM" id="SSF81321">
    <property type="entry name" value="Family A G protein-coupled receptor-like"/>
    <property type="match status" value="1"/>
</dbReference>
<evidence type="ECO:0000313" key="2">
    <source>
        <dbReference type="EMBL" id="CAF0900237.1"/>
    </source>
</evidence>